<protein>
    <recommendedName>
        <fullName evidence="3">Fungal lipase-like domain-containing protein</fullName>
    </recommendedName>
</protein>
<gene>
    <name evidence="1" type="ORF">I8J30_15495</name>
</gene>
<sequence length="239" mass="26824">MQADVTLDWDVYLLAGIGSSRTIFAECVKELQQRYAEAGKASSIRELFPYGDHTHNFFQQLMKVRKDLYRFRRAVQFGARAVAGQVRTQSAGKPVLFIGHSGGGVAAYQAAVMLHKEGVIPDWRVVQVGSPKMPIATDYISKVHYVVAVNEKGACADLITRLGSWGGISRNRYGIWYWNRVKYAPKHIIPLPLIGGHQHYFRKEAPYIHPVRGSNLVVMIDVIWERVARELALAASSLM</sequence>
<dbReference type="Proteomes" id="UP000673394">
    <property type="component" value="Unassembled WGS sequence"/>
</dbReference>
<dbReference type="SUPFAM" id="SSF53474">
    <property type="entry name" value="alpha/beta-Hydrolases"/>
    <property type="match status" value="1"/>
</dbReference>
<accession>A0ABS5CDR0</accession>
<evidence type="ECO:0000313" key="2">
    <source>
        <dbReference type="Proteomes" id="UP000673394"/>
    </source>
</evidence>
<dbReference type="RefSeq" id="WP_210659143.1">
    <property type="nucleotide sequence ID" value="NZ_JAGKSP010000005.1"/>
</dbReference>
<comment type="caution">
    <text evidence="1">The sequence shown here is derived from an EMBL/GenBank/DDBJ whole genome shotgun (WGS) entry which is preliminary data.</text>
</comment>
<reference evidence="1 2" key="1">
    <citation type="submission" date="2021-04" db="EMBL/GenBank/DDBJ databases">
        <title>Paenibacillus sp. DLE-14 whole genome sequence.</title>
        <authorList>
            <person name="Ham Y.J."/>
        </authorList>
    </citation>
    <scope>NUCLEOTIDE SEQUENCE [LARGE SCALE GENOMIC DNA]</scope>
    <source>
        <strain evidence="1 2">DLE-14</strain>
    </source>
</reference>
<dbReference type="EMBL" id="JAGKSP010000005">
    <property type="protein sequence ID" value="MBP3964120.1"/>
    <property type="molecule type" value="Genomic_DNA"/>
</dbReference>
<evidence type="ECO:0008006" key="3">
    <source>
        <dbReference type="Google" id="ProtNLM"/>
    </source>
</evidence>
<proteinExistence type="predicted"/>
<evidence type="ECO:0000313" key="1">
    <source>
        <dbReference type="EMBL" id="MBP3964120.1"/>
    </source>
</evidence>
<dbReference type="InterPro" id="IPR029058">
    <property type="entry name" value="AB_hydrolase_fold"/>
</dbReference>
<dbReference type="Gene3D" id="3.40.50.1820">
    <property type="entry name" value="alpha/beta hydrolase"/>
    <property type="match status" value="1"/>
</dbReference>
<organism evidence="1 2">
    <name type="scientific">Paenibacillus lignilyticus</name>
    <dbReference type="NCBI Taxonomy" id="1172615"/>
    <lineage>
        <taxon>Bacteria</taxon>
        <taxon>Bacillati</taxon>
        <taxon>Bacillota</taxon>
        <taxon>Bacilli</taxon>
        <taxon>Bacillales</taxon>
        <taxon>Paenibacillaceae</taxon>
        <taxon>Paenibacillus</taxon>
    </lineage>
</organism>
<name>A0ABS5CDR0_9BACL</name>
<keyword evidence="2" id="KW-1185">Reference proteome</keyword>